<proteinExistence type="predicted"/>
<gene>
    <name evidence="1" type="ORF">ODY93_13665</name>
</gene>
<evidence type="ECO:0000313" key="1">
    <source>
        <dbReference type="EMBL" id="MDI5832622.1"/>
    </source>
</evidence>
<accession>A0ABT6UDS6</accession>
<name>A0ABT6UDS6_9GAMM</name>
<protein>
    <submittedName>
        <fullName evidence="1">Uncharacterized protein</fullName>
    </submittedName>
</protein>
<dbReference type="Proteomes" id="UP001159075">
    <property type="component" value="Unassembled WGS sequence"/>
</dbReference>
<evidence type="ECO:0000313" key="2">
    <source>
        <dbReference type="Proteomes" id="UP001159075"/>
    </source>
</evidence>
<reference evidence="1 2" key="1">
    <citation type="submission" date="2022-09" db="EMBL/GenBank/DDBJ databases">
        <title>The outer-membrane cytochrome OmcA is essential for infection of Shewanella oneidensis by a zebrafish-associated bacteriophage.</title>
        <authorList>
            <person name="Grenfell A.W."/>
            <person name="Intile P."/>
            <person name="Mcfarlane J."/>
            <person name="Leung D."/>
            <person name="Abdalla K."/>
            <person name="Wold M."/>
            <person name="Kees E."/>
            <person name="Gralnick J."/>
        </authorList>
    </citation>
    <scope>NUCLEOTIDE SEQUENCE [LARGE SCALE GENOMIC DNA]</scope>
    <source>
        <strain evidence="1 2">NF-5</strain>
    </source>
</reference>
<keyword evidence="2" id="KW-1185">Reference proteome</keyword>
<sequence length="327" mass="37443">MNYDVKSISSGTTTINNSLYNRIKKQVLIEKSLIKSLSINEDFNPFNDEHVRLLDNTITRFFYAVDSTDNNDIDTKHDLFLLLAKCGEHFVSSLKQIDFDMLLLKYDINSINLIPYVLPEHNKLLQHLIISAKHLGDTENTAQLLKEFKHCIPFWSNNTTFRERLEFILHSFPEFKSEFPFDNFLINSMQNFKPNAIKVFGDYIDAETAINCSFPDYLFITNSTSISDVIACIDSIIALKLLHVENVNPSHFASVFNACSSRNEDEINALLNHKLMSSDLLNCMNDTANAVFLSHSLLKSMPEHDLNFCCDNQTCLADADETREFTL</sequence>
<organism evidence="1 2">
    <name type="scientific">Shewanella xiamenensis</name>
    <dbReference type="NCBI Taxonomy" id="332186"/>
    <lineage>
        <taxon>Bacteria</taxon>
        <taxon>Pseudomonadati</taxon>
        <taxon>Pseudomonadota</taxon>
        <taxon>Gammaproteobacteria</taxon>
        <taxon>Alteromonadales</taxon>
        <taxon>Shewanellaceae</taxon>
        <taxon>Shewanella</taxon>
    </lineage>
</organism>
<comment type="caution">
    <text evidence="1">The sequence shown here is derived from an EMBL/GenBank/DDBJ whole genome shotgun (WGS) entry which is preliminary data.</text>
</comment>
<dbReference type="RefSeq" id="WP_282679593.1">
    <property type="nucleotide sequence ID" value="NZ_JAOTLW010000013.1"/>
</dbReference>
<dbReference type="EMBL" id="JAOTLW010000013">
    <property type="protein sequence ID" value="MDI5832622.1"/>
    <property type="molecule type" value="Genomic_DNA"/>
</dbReference>